<organism evidence="3">
    <name type="scientific">uncultured Thiotrichaceae bacterium</name>
    <dbReference type="NCBI Taxonomy" id="298394"/>
    <lineage>
        <taxon>Bacteria</taxon>
        <taxon>Pseudomonadati</taxon>
        <taxon>Pseudomonadota</taxon>
        <taxon>Gammaproteobacteria</taxon>
        <taxon>Thiotrichales</taxon>
        <taxon>Thiotrichaceae</taxon>
        <taxon>environmental samples</taxon>
    </lineage>
</organism>
<keyword evidence="2" id="KW-0472">Membrane</keyword>
<dbReference type="AlphaFoldDB" id="A0A6S6TE83"/>
<feature type="transmembrane region" description="Helical" evidence="2">
    <location>
        <begin position="29"/>
        <end position="49"/>
    </location>
</feature>
<accession>A0A6S6TE83</accession>
<name>A0A6S6TE83_9GAMM</name>
<keyword evidence="2" id="KW-1133">Transmembrane helix</keyword>
<proteinExistence type="predicted"/>
<evidence type="ECO:0000256" key="2">
    <source>
        <dbReference type="SAM" id="Phobius"/>
    </source>
</evidence>
<dbReference type="EMBL" id="CACVAV010000240">
    <property type="protein sequence ID" value="CAA6814757.1"/>
    <property type="molecule type" value="Genomic_DNA"/>
</dbReference>
<evidence type="ECO:0000313" key="3">
    <source>
        <dbReference type="EMBL" id="CAA6814757.1"/>
    </source>
</evidence>
<protein>
    <submittedName>
        <fullName evidence="3">Uncharacterized protein</fullName>
    </submittedName>
</protein>
<sequence length="241" mass="25770">MLTLSCKTLTTPRNPKIKMNDAKGHASNLLILSLATALVGAGILSWSLAQSNLFKERPRTASSLAIKNTVSESIMTNEPVQNPIEIKIPDIKTGQATNPDEVAKKPDVTDAIIEEPKEARSPVTNQATEPTKYADKAAPDEITTQEQKPEIPVEETILAEKIIPPDAFQNEIAAETTAPEAATSETILPEIAQDEITALTPEADTEVVPIETALTPSPEAPQTEEVRSTTETSATEAIPSA</sequence>
<feature type="region of interest" description="Disordered" evidence="1">
    <location>
        <begin position="212"/>
        <end position="241"/>
    </location>
</feature>
<keyword evidence="2" id="KW-0812">Transmembrane</keyword>
<reference evidence="3" key="1">
    <citation type="submission" date="2020-01" db="EMBL/GenBank/DDBJ databases">
        <authorList>
            <person name="Meier V. D."/>
            <person name="Meier V D."/>
        </authorList>
    </citation>
    <scope>NUCLEOTIDE SEQUENCE</scope>
    <source>
        <strain evidence="3">HLG_WM_MAG_08</strain>
    </source>
</reference>
<evidence type="ECO:0000256" key="1">
    <source>
        <dbReference type="SAM" id="MobiDB-lite"/>
    </source>
</evidence>
<feature type="non-terminal residue" evidence="3">
    <location>
        <position position="241"/>
    </location>
</feature>
<gene>
    <name evidence="3" type="ORF">HELGO_WM44360</name>
</gene>